<organism evidence="5 6">
    <name type="scientific">Silvibacterium dinghuense</name>
    <dbReference type="NCBI Taxonomy" id="1560006"/>
    <lineage>
        <taxon>Bacteria</taxon>
        <taxon>Pseudomonadati</taxon>
        <taxon>Acidobacteriota</taxon>
        <taxon>Terriglobia</taxon>
        <taxon>Terriglobales</taxon>
        <taxon>Acidobacteriaceae</taxon>
        <taxon>Silvibacterium</taxon>
    </lineage>
</organism>
<dbReference type="InterPro" id="IPR003439">
    <property type="entry name" value="ABC_transporter-like_ATP-bd"/>
</dbReference>
<dbReference type="InterPro" id="IPR017871">
    <property type="entry name" value="ABC_transporter-like_CS"/>
</dbReference>
<feature type="domain" description="ABC transporter" evidence="4">
    <location>
        <begin position="6"/>
        <end position="231"/>
    </location>
</feature>
<dbReference type="GO" id="GO:0016887">
    <property type="term" value="F:ATP hydrolysis activity"/>
    <property type="evidence" value="ECO:0007669"/>
    <property type="project" value="InterPro"/>
</dbReference>
<dbReference type="CDD" id="cd03230">
    <property type="entry name" value="ABC_DR_subfamily_A"/>
    <property type="match status" value="1"/>
</dbReference>
<keyword evidence="1" id="KW-0813">Transport</keyword>
<name>A0A4Q1SC28_9BACT</name>
<evidence type="ECO:0000256" key="2">
    <source>
        <dbReference type="ARBA" id="ARBA00022741"/>
    </source>
</evidence>
<dbReference type="OrthoDB" id="9804819at2"/>
<evidence type="ECO:0000313" key="5">
    <source>
        <dbReference type="EMBL" id="RXS94575.1"/>
    </source>
</evidence>
<dbReference type="Pfam" id="PF00005">
    <property type="entry name" value="ABC_tran"/>
    <property type="match status" value="1"/>
</dbReference>
<dbReference type="Gene3D" id="3.40.50.300">
    <property type="entry name" value="P-loop containing nucleotide triphosphate hydrolases"/>
    <property type="match status" value="1"/>
</dbReference>
<proteinExistence type="predicted"/>
<dbReference type="PANTHER" id="PTHR42939">
    <property type="entry name" value="ABC TRANSPORTER ATP-BINDING PROTEIN ALBC-RELATED"/>
    <property type="match status" value="1"/>
</dbReference>
<dbReference type="PROSITE" id="PS50893">
    <property type="entry name" value="ABC_TRANSPORTER_2"/>
    <property type="match status" value="1"/>
</dbReference>
<evidence type="ECO:0000313" key="6">
    <source>
        <dbReference type="Proteomes" id="UP000290253"/>
    </source>
</evidence>
<keyword evidence="3 5" id="KW-0067">ATP-binding</keyword>
<dbReference type="PANTHER" id="PTHR42939:SF1">
    <property type="entry name" value="ABC TRANSPORTER ATP-BINDING PROTEIN ALBC-RELATED"/>
    <property type="match status" value="1"/>
</dbReference>
<keyword evidence="6" id="KW-1185">Reference proteome</keyword>
<evidence type="ECO:0000256" key="3">
    <source>
        <dbReference type="ARBA" id="ARBA00022840"/>
    </source>
</evidence>
<comment type="caution">
    <text evidence="5">The sequence shown here is derived from an EMBL/GenBank/DDBJ whole genome shotgun (WGS) entry which is preliminary data.</text>
</comment>
<accession>A0A4Q1SC28</accession>
<gene>
    <name evidence="5" type="ORF">ESZ00_16060</name>
</gene>
<dbReference type="EMBL" id="SDMK01000003">
    <property type="protein sequence ID" value="RXS94575.1"/>
    <property type="molecule type" value="Genomic_DNA"/>
</dbReference>
<dbReference type="SUPFAM" id="SSF52540">
    <property type="entry name" value="P-loop containing nucleoside triphosphate hydrolases"/>
    <property type="match status" value="1"/>
</dbReference>
<dbReference type="Proteomes" id="UP000290253">
    <property type="component" value="Unassembled WGS sequence"/>
</dbReference>
<reference evidence="5 6" key="1">
    <citation type="journal article" date="2016" name="Int. J. Syst. Evol. Microbiol.">
        <title>Acidipila dinghuensis sp. nov., an acidobacterium isolated from forest soil.</title>
        <authorList>
            <person name="Jiang Y.W."/>
            <person name="Wang J."/>
            <person name="Chen M.H."/>
            <person name="Lv Y.Y."/>
            <person name="Qiu L.H."/>
        </authorList>
    </citation>
    <scope>NUCLEOTIDE SEQUENCE [LARGE SCALE GENOMIC DNA]</scope>
    <source>
        <strain evidence="5 6">DHOF10</strain>
    </source>
</reference>
<dbReference type="GO" id="GO:0005524">
    <property type="term" value="F:ATP binding"/>
    <property type="evidence" value="ECO:0007669"/>
    <property type="project" value="UniProtKB-KW"/>
</dbReference>
<dbReference type="RefSeq" id="WP_129209312.1">
    <property type="nucleotide sequence ID" value="NZ_BMGU01000005.1"/>
</dbReference>
<dbReference type="AlphaFoldDB" id="A0A4Q1SC28"/>
<dbReference type="InterPro" id="IPR003593">
    <property type="entry name" value="AAA+_ATPase"/>
</dbReference>
<dbReference type="InterPro" id="IPR027417">
    <property type="entry name" value="P-loop_NTPase"/>
</dbReference>
<protein>
    <submittedName>
        <fullName evidence="5">ABC transporter ATP-binding protein</fullName>
    </submittedName>
</protein>
<sequence>MSGLAVETAGLVKRYGTLAAVDGLSMHVLQGAIYGFLGRNGAGKTTTLRVLAGLTASDGGRATVLGIEAGRDRTDILSRAGFVIDPVLPGWMTGWDAARFNRGFFPTWSDEAVRRYAATLEVPMDRKFKQLSQGNKTKLCLVMAMAQQPEVLVLDEPTAGMDPVSTDQLARLLVEEFAGQGRTVLLSSHHLSEVERIADWVGMVDEGKILLEARLDDIRTTYRRIRAAGDRLPASVPEMVTASANAGLTEYVVRSGAESTVAALHGQGAMVLEVLPLNLSEMFLALAGRESHVPVEVLA</sequence>
<keyword evidence="2" id="KW-0547">Nucleotide-binding</keyword>
<dbReference type="SMART" id="SM00382">
    <property type="entry name" value="AAA"/>
    <property type="match status" value="1"/>
</dbReference>
<evidence type="ECO:0000259" key="4">
    <source>
        <dbReference type="PROSITE" id="PS50893"/>
    </source>
</evidence>
<dbReference type="InterPro" id="IPR051782">
    <property type="entry name" value="ABC_Transporter_VariousFunc"/>
</dbReference>
<evidence type="ECO:0000256" key="1">
    <source>
        <dbReference type="ARBA" id="ARBA00022448"/>
    </source>
</evidence>
<dbReference type="PROSITE" id="PS00211">
    <property type="entry name" value="ABC_TRANSPORTER_1"/>
    <property type="match status" value="1"/>
</dbReference>